<dbReference type="PROSITE" id="PS50002">
    <property type="entry name" value="SH3"/>
    <property type="match status" value="1"/>
</dbReference>
<comment type="caution">
    <text evidence="10">The sequence shown here is derived from an EMBL/GenBank/DDBJ whole genome shotgun (WGS) entry which is preliminary data.</text>
</comment>
<keyword evidence="3" id="KW-0344">Guanine-nucleotide releasing factor</keyword>
<reference evidence="10" key="1">
    <citation type="submission" date="2022-07" db="EMBL/GenBank/DDBJ databases">
        <authorList>
            <person name="Trinca V."/>
            <person name="Uliana J.V.C."/>
            <person name="Torres T.T."/>
            <person name="Ward R.J."/>
            <person name="Monesi N."/>
        </authorList>
    </citation>
    <scope>NUCLEOTIDE SEQUENCE</scope>
    <source>
        <strain evidence="10">HSMRA1968</strain>
        <tissue evidence="10">Whole embryos</tissue>
    </source>
</reference>
<evidence type="ECO:0000259" key="7">
    <source>
        <dbReference type="PROSITE" id="PS50002"/>
    </source>
</evidence>
<dbReference type="InterPro" id="IPR035899">
    <property type="entry name" value="DBL_dom_sf"/>
</dbReference>
<evidence type="ECO:0000256" key="2">
    <source>
        <dbReference type="ARBA" id="ARBA00022443"/>
    </source>
</evidence>
<dbReference type="Pfam" id="PF00621">
    <property type="entry name" value="RhoGEF"/>
    <property type="match status" value="1"/>
</dbReference>
<gene>
    <name evidence="10" type="primary">ARHGEF7</name>
    <name evidence="10" type="ORF">Bhyg_01309</name>
</gene>
<feature type="compositionally biased region" description="Polar residues" evidence="6">
    <location>
        <begin position="859"/>
        <end position="873"/>
    </location>
</feature>
<keyword evidence="2 5" id="KW-0728">SH3 domain</keyword>
<proteinExistence type="predicted"/>
<dbReference type="GO" id="GO:0005085">
    <property type="term" value="F:guanyl-nucleotide exchange factor activity"/>
    <property type="evidence" value="ECO:0007669"/>
    <property type="project" value="UniProtKB-KW"/>
</dbReference>
<dbReference type="Gene3D" id="2.30.29.30">
    <property type="entry name" value="Pleckstrin-homology domain (PH domain)/Phosphotyrosine-binding domain (PTB)"/>
    <property type="match status" value="1"/>
</dbReference>
<feature type="region of interest" description="Disordered" evidence="6">
    <location>
        <begin position="995"/>
        <end position="1026"/>
    </location>
</feature>
<evidence type="ECO:0000259" key="8">
    <source>
        <dbReference type="PROSITE" id="PS50003"/>
    </source>
</evidence>
<accession>A0A9Q0NAZ7</accession>
<dbReference type="PROSITE" id="PS50010">
    <property type="entry name" value="DH_2"/>
    <property type="match status" value="1"/>
</dbReference>
<dbReference type="Proteomes" id="UP001151699">
    <property type="component" value="Chromosome A"/>
</dbReference>
<dbReference type="CDD" id="cd00160">
    <property type="entry name" value="RhoGEF"/>
    <property type="match status" value="1"/>
</dbReference>
<feature type="domain" description="PH" evidence="8">
    <location>
        <begin position="264"/>
        <end position="365"/>
    </location>
</feature>
<dbReference type="InterPro" id="IPR000219">
    <property type="entry name" value="DH_dom"/>
</dbReference>
<dbReference type="PROSITE" id="PS50003">
    <property type="entry name" value="PH_DOMAIN"/>
    <property type="match status" value="1"/>
</dbReference>
<organism evidence="10 11">
    <name type="scientific">Pseudolycoriella hygida</name>
    <dbReference type="NCBI Taxonomy" id="35572"/>
    <lineage>
        <taxon>Eukaryota</taxon>
        <taxon>Metazoa</taxon>
        <taxon>Ecdysozoa</taxon>
        <taxon>Arthropoda</taxon>
        <taxon>Hexapoda</taxon>
        <taxon>Insecta</taxon>
        <taxon>Pterygota</taxon>
        <taxon>Neoptera</taxon>
        <taxon>Endopterygota</taxon>
        <taxon>Diptera</taxon>
        <taxon>Nematocera</taxon>
        <taxon>Sciaroidea</taxon>
        <taxon>Sciaridae</taxon>
        <taxon>Pseudolycoriella</taxon>
    </lineage>
</organism>
<feature type="compositionally biased region" description="Polar residues" evidence="6">
    <location>
        <begin position="944"/>
        <end position="957"/>
    </location>
</feature>
<dbReference type="SUPFAM" id="SSF48065">
    <property type="entry name" value="DBL homology domain (DH-domain)"/>
    <property type="match status" value="1"/>
</dbReference>
<dbReference type="GO" id="GO:0005737">
    <property type="term" value="C:cytoplasm"/>
    <property type="evidence" value="ECO:0007669"/>
    <property type="project" value="TreeGrafter"/>
</dbReference>
<dbReference type="PRINTS" id="PR00452">
    <property type="entry name" value="SH3DOMAIN"/>
</dbReference>
<keyword evidence="4" id="KW-0966">Cell projection</keyword>
<dbReference type="SUPFAM" id="SSF50729">
    <property type="entry name" value="PH domain-like"/>
    <property type="match status" value="1"/>
</dbReference>
<feature type="compositionally biased region" description="Polar residues" evidence="6">
    <location>
        <begin position="504"/>
        <end position="513"/>
    </location>
</feature>
<dbReference type="InterPro" id="IPR001849">
    <property type="entry name" value="PH_domain"/>
</dbReference>
<evidence type="ECO:0000256" key="5">
    <source>
        <dbReference type="PROSITE-ProRule" id="PRU00192"/>
    </source>
</evidence>
<feature type="domain" description="DH" evidence="9">
    <location>
        <begin position="68"/>
        <end position="242"/>
    </location>
</feature>
<feature type="non-terminal residue" evidence="10">
    <location>
        <position position="1"/>
    </location>
</feature>
<feature type="non-terminal residue" evidence="10">
    <location>
        <position position="1198"/>
    </location>
</feature>
<dbReference type="CDD" id="cd11877">
    <property type="entry name" value="SH3_PIX"/>
    <property type="match status" value="1"/>
</dbReference>
<name>A0A9Q0NAZ7_9DIPT</name>
<dbReference type="AlphaFoldDB" id="A0A9Q0NAZ7"/>
<dbReference type="Pfam" id="PF14604">
    <property type="entry name" value="SH3_9"/>
    <property type="match status" value="1"/>
</dbReference>
<dbReference type="Gene3D" id="2.30.30.40">
    <property type="entry name" value="SH3 Domains"/>
    <property type="match status" value="1"/>
</dbReference>
<dbReference type="InterPro" id="IPR036028">
    <property type="entry name" value="SH3-like_dom_sf"/>
</dbReference>
<dbReference type="PANTHER" id="PTHR46026">
    <property type="entry name" value="RHO-TYPE GUANINE NUCLEOTIDE EXCHANGE FACTOR, ISOFORM F"/>
    <property type="match status" value="1"/>
</dbReference>
<dbReference type="SMART" id="SM00326">
    <property type="entry name" value="SH3"/>
    <property type="match status" value="1"/>
</dbReference>
<evidence type="ECO:0000256" key="1">
    <source>
        <dbReference type="ARBA" id="ARBA00004510"/>
    </source>
</evidence>
<dbReference type="InterPro" id="IPR011993">
    <property type="entry name" value="PH-like_dom_sf"/>
</dbReference>
<evidence type="ECO:0000313" key="11">
    <source>
        <dbReference type="Proteomes" id="UP001151699"/>
    </source>
</evidence>
<feature type="region of interest" description="Disordered" evidence="6">
    <location>
        <begin position="937"/>
        <end position="957"/>
    </location>
</feature>
<dbReference type="OrthoDB" id="6019202at2759"/>
<dbReference type="GO" id="GO:0030027">
    <property type="term" value="C:lamellipodium"/>
    <property type="evidence" value="ECO:0007669"/>
    <property type="project" value="UniProtKB-SubCell"/>
</dbReference>
<feature type="region of interest" description="Disordered" evidence="6">
    <location>
        <begin position="483"/>
        <end position="513"/>
    </location>
</feature>
<feature type="compositionally biased region" description="Basic and acidic residues" evidence="6">
    <location>
        <begin position="483"/>
        <end position="492"/>
    </location>
</feature>
<keyword evidence="11" id="KW-1185">Reference proteome</keyword>
<dbReference type="SMART" id="SM00233">
    <property type="entry name" value="PH"/>
    <property type="match status" value="1"/>
</dbReference>
<evidence type="ECO:0000256" key="6">
    <source>
        <dbReference type="SAM" id="MobiDB-lite"/>
    </source>
</evidence>
<evidence type="ECO:0000313" key="10">
    <source>
        <dbReference type="EMBL" id="KAJ6646099.1"/>
    </source>
</evidence>
<feature type="compositionally biased region" description="Low complexity" evidence="6">
    <location>
        <begin position="843"/>
        <end position="854"/>
    </location>
</feature>
<dbReference type="SUPFAM" id="SSF50044">
    <property type="entry name" value="SH3-domain"/>
    <property type="match status" value="1"/>
</dbReference>
<feature type="compositionally biased region" description="Low complexity" evidence="6">
    <location>
        <begin position="1055"/>
        <end position="1071"/>
    </location>
</feature>
<evidence type="ECO:0000259" key="9">
    <source>
        <dbReference type="PROSITE" id="PS50010"/>
    </source>
</evidence>
<feature type="region of interest" description="Disordered" evidence="6">
    <location>
        <begin position="1047"/>
        <end position="1078"/>
    </location>
</feature>
<dbReference type="Gene3D" id="1.20.900.10">
    <property type="entry name" value="Dbl homology (DH) domain"/>
    <property type="match status" value="1"/>
</dbReference>
<dbReference type="EMBL" id="WJQU01000001">
    <property type="protein sequence ID" value="KAJ6646099.1"/>
    <property type="molecule type" value="Genomic_DNA"/>
</dbReference>
<evidence type="ECO:0000256" key="4">
    <source>
        <dbReference type="ARBA" id="ARBA00023273"/>
    </source>
</evidence>
<dbReference type="SMART" id="SM00325">
    <property type="entry name" value="RhoGEF"/>
    <property type="match status" value="1"/>
</dbReference>
<dbReference type="CDD" id="cd01225">
    <property type="entry name" value="PH_Cool_Pix"/>
    <property type="match status" value="1"/>
</dbReference>
<feature type="region of interest" description="Disordered" evidence="6">
    <location>
        <begin position="843"/>
        <end position="873"/>
    </location>
</feature>
<comment type="subcellular location">
    <subcellularLocation>
        <location evidence="1">Cell projection</location>
        <location evidence="1">Lamellipodium</location>
    </subcellularLocation>
</comment>
<dbReference type="InterPro" id="IPR001452">
    <property type="entry name" value="SH3_domain"/>
</dbReference>
<evidence type="ECO:0000256" key="3">
    <source>
        <dbReference type="ARBA" id="ARBA00022658"/>
    </source>
</evidence>
<protein>
    <submittedName>
        <fullName evidence="10">Rho guanine nucleotide exchange factor 7</fullName>
    </submittedName>
</protein>
<sequence>QAEYSFQRQNNDELQFKKGDIITVTQCEDGGWWEGTLGDMTGWFPSNYVKEYKAPIVSSEGMPDIQANRSVVLEDLLESEKAHVAEIRGLLENFLEPLATSQLLSGDEYAQLMSNFVEIVQTHEELLDSLEDCNDRVGKLFLSKATLMKNVHQAYCAAHPRAIVILDKYKDELEKFMEERGAAKPGLLVLTTGLSKAFRRLDKYSAMLQELERHMESGHPDRGNTQRSVAVYKDIASVCSATRRQKELELQVLTGPVRGWQGQELSTLGDIIHMGSVAVGVDHRDRYFVLFPQTLLILSVSQRMSAFIYEGKLPLTGITVTRLEDTESIKNAFEVSGPLIEKIVAVCQGPSEANKWVDLISAHPGAVRQQNSDEYKRKATSAVNIAQPPPQSLTALDSRGYCTRVSVCAYSLGTSSYQLTFPPSNYPPTSPYMNLTAHFKKLVKDGLIGRNVVKFLLYNECIRNIDRSKVKFRRRHKRLDRLRPDSSYKSEMQDASDQSDDELASSSDGGSSCTQDSFGFVRFQTGKKLTMTTETDYETFIDYGESHDTKPMYDENFKRLKSSISINRDSDGSFVAISRKKDTLEMRDSLPMYSKPVRKVILKTPSRDSVVHVSTARLDIGTKKPDASDGLNFDKCFTEAPCGSDACEDLVNLDDSLIISNALQRRPLVDERHSMPTLFVGNRFNSSDMTEVYIPSYKENAVINKPVKESTPSSVSTTTHSSSMDLPAVVPVPDKMNVELLYNFHAASDFEPTNQIKKDIIRPPSMFDNNDRISLPKETSPFNKHLLNSDKKISPARQSVTNDECMRRSPSIKRCISYQYLKLKYSLPTDSGASKKCACCSSSRCPSPRSSDSGVAGSCTISSPDPPQNTTEPEFLNAVSSALRHSNSSHNFGRFGRMSFAEHEHDSGQFGDISLTKDELNNPLRFENMFELSTSRDTVKRQTRCQSAERSTELKSSNADGNHEAVFKTGLYAHWWKKEKLPNSMLRGLIVSNQKQNRRGHHQGLGTSQPNNVTTPPPPQHKRSQSFNHHLSYNQFQKGFWQITNLRPAPPLRPSASNSNTTSSGALSSYSRKPQPTHEEDALVLRVFEAYCAAYQNTSRNTMHSGSLNSSYIWREASPNNFNMYSTSVSSLNTSYRLENEDMTPTLKQLWVTVRQLQQDMAQAKVQINEEQKPVITIVTWDNNFLTFFIFRTNFYFL</sequence>
<dbReference type="PANTHER" id="PTHR46026:SF1">
    <property type="entry name" value="RHO-TYPE GUANINE NUCLEOTIDE EXCHANGE FACTOR, ISOFORM F"/>
    <property type="match status" value="1"/>
</dbReference>
<feature type="domain" description="SH3" evidence="7">
    <location>
        <begin position="1"/>
        <end position="54"/>
    </location>
</feature>
<dbReference type="InterPro" id="IPR046376">
    <property type="entry name" value="PH_Cool_Pix"/>
</dbReference>